<organism evidence="2 3">
    <name type="scientific">Batrachochytrium salamandrivorans</name>
    <dbReference type="NCBI Taxonomy" id="1357716"/>
    <lineage>
        <taxon>Eukaryota</taxon>
        <taxon>Fungi</taxon>
        <taxon>Fungi incertae sedis</taxon>
        <taxon>Chytridiomycota</taxon>
        <taxon>Chytridiomycota incertae sedis</taxon>
        <taxon>Chytridiomycetes</taxon>
        <taxon>Rhizophydiales</taxon>
        <taxon>Rhizophydiales incertae sedis</taxon>
        <taxon>Batrachochytrium</taxon>
    </lineage>
</organism>
<dbReference type="EMBL" id="JAFCIX010000580">
    <property type="protein sequence ID" value="KAH6585504.1"/>
    <property type="molecule type" value="Genomic_DNA"/>
</dbReference>
<accession>A0ABQ8ERN5</accession>
<feature type="chain" id="PRO_5046183206" description="Secreted protein" evidence="1">
    <location>
        <begin position="20"/>
        <end position="94"/>
    </location>
</feature>
<evidence type="ECO:0000256" key="1">
    <source>
        <dbReference type="SAM" id="SignalP"/>
    </source>
</evidence>
<gene>
    <name evidence="2" type="ORF">BASA50_001113</name>
</gene>
<evidence type="ECO:0000313" key="3">
    <source>
        <dbReference type="Proteomes" id="UP001648503"/>
    </source>
</evidence>
<proteinExistence type="predicted"/>
<sequence length="94" mass="10205">MLNKMRWILFSTVWMTVYPATIPSTTPVASSAPVAGGAHNAGEFVCIDDTKFMQFTSATAFVVQSCPPGFCFTRTPPTKNPCVGKENAQRIDNT</sequence>
<name>A0ABQ8ERN5_9FUNG</name>
<keyword evidence="3" id="KW-1185">Reference proteome</keyword>
<dbReference type="Proteomes" id="UP001648503">
    <property type="component" value="Unassembled WGS sequence"/>
</dbReference>
<reference evidence="2 3" key="1">
    <citation type="submission" date="2021-02" db="EMBL/GenBank/DDBJ databases">
        <title>Variation within the Batrachochytrium salamandrivorans European outbreak.</title>
        <authorList>
            <person name="Kelly M."/>
            <person name="Pasmans F."/>
            <person name="Shea T.P."/>
            <person name="Munoz J.F."/>
            <person name="Carranza S."/>
            <person name="Cuomo C.A."/>
            <person name="Martel A."/>
        </authorList>
    </citation>
    <scope>NUCLEOTIDE SEQUENCE [LARGE SCALE GENOMIC DNA]</scope>
    <source>
        <strain evidence="2 3">AMFP18/2</strain>
    </source>
</reference>
<keyword evidence="1" id="KW-0732">Signal</keyword>
<comment type="caution">
    <text evidence="2">The sequence shown here is derived from an EMBL/GenBank/DDBJ whole genome shotgun (WGS) entry which is preliminary data.</text>
</comment>
<protein>
    <recommendedName>
        <fullName evidence="4">Secreted protein</fullName>
    </recommendedName>
</protein>
<feature type="signal peptide" evidence="1">
    <location>
        <begin position="1"/>
        <end position="19"/>
    </location>
</feature>
<evidence type="ECO:0008006" key="4">
    <source>
        <dbReference type="Google" id="ProtNLM"/>
    </source>
</evidence>
<evidence type="ECO:0000313" key="2">
    <source>
        <dbReference type="EMBL" id="KAH6585504.1"/>
    </source>
</evidence>